<dbReference type="Proteomes" id="UP000315344">
    <property type="component" value="Unassembled WGS sequence"/>
</dbReference>
<dbReference type="GO" id="GO:0042602">
    <property type="term" value="F:riboflavin reductase (NADPH) activity"/>
    <property type="evidence" value="ECO:0007669"/>
    <property type="project" value="TreeGrafter"/>
</dbReference>
<evidence type="ECO:0000259" key="2">
    <source>
        <dbReference type="SMART" id="SM00903"/>
    </source>
</evidence>
<dbReference type="PANTHER" id="PTHR30466:SF1">
    <property type="entry name" value="FMN REDUCTASE (NADH) RUTF"/>
    <property type="match status" value="1"/>
</dbReference>
<evidence type="ECO:0000313" key="4">
    <source>
        <dbReference type="Proteomes" id="UP000315344"/>
    </source>
</evidence>
<accession>A0A533IH17</accession>
<sequence>MYDIAAPGTVDPRDLRDCCGRFATGVNVITTRTAEGDHGMTLSAFMSVSLDPPLICISIGQGAKALARIRESGRYAVNILSEDMRRHALHFAGRADGMLTDLFQDRHGLPILRNAAAVLVADVVQQIEAGDHVLLLGHVRHLDRDPAAAPLLYHAGQFGSLLPGSDACTSA</sequence>
<dbReference type="EMBL" id="VAFL01000001">
    <property type="protein sequence ID" value="TKW68838.1"/>
    <property type="molecule type" value="Genomic_DNA"/>
</dbReference>
<evidence type="ECO:0000256" key="1">
    <source>
        <dbReference type="ARBA" id="ARBA00023002"/>
    </source>
</evidence>
<dbReference type="InterPro" id="IPR002563">
    <property type="entry name" value="Flavin_Rdtase-like_dom"/>
</dbReference>
<dbReference type="SMART" id="SM00903">
    <property type="entry name" value="Flavin_Reduct"/>
    <property type="match status" value="1"/>
</dbReference>
<dbReference type="SUPFAM" id="SSF50475">
    <property type="entry name" value="FMN-binding split barrel"/>
    <property type="match status" value="1"/>
</dbReference>
<dbReference type="AlphaFoldDB" id="A0A533IH17"/>
<dbReference type="PANTHER" id="PTHR30466">
    <property type="entry name" value="FLAVIN REDUCTASE"/>
    <property type="match status" value="1"/>
</dbReference>
<reference evidence="3 4" key="1">
    <citation type="journal article" date="2017" name="Nat. Commun.">
        <title>In situ click chemistry generation of cyclooxygenase-2 inhibitors.</title>
        <authorList>
            <person name="Bhardwaj A."/>
            <person name="Kaur J."/>
            <person name="Wuest M."/>
            <person name="Wuest F."/>
        </authorList>
    </citation>
    <scope>NUCLEOTIDE SEQUENCE [LARGE SCALE GENOMIC DNA]</scope>
    <source>
        <strain evidence="3">S2_012_000_R3_94</strain>
    </source>
</reference>
<dbReference type="InterPro" id="IPR012349">
    <property type="entry name" value="Split_barrel_FMN-bd"/>
</dbReference>
<name>A0A533IH17_PARDE</name>
<keyword evidence="1" id="KW-0560">Oxidoreductase</keyword>
<dbReference type="Gene3D" id="2.30.110.10">
    <property type="entry name" value="Electron Transport, Fmn-binding Protein, Chain A"/>
    <property type="match status" value="1"/>
</dbReference>
<comment type="caution">
    <text evidence="3">The sequence shown here is derived from an EMBL/GenBank/DDBJ whole genome shotgun (WGS) entry which is preliminary data.</text>
</comment>
<evidence type="ECO:0000313" key="3">
    <source>
        <dbReference type="EMBL" id="TKW68838.1"/>
    </source>
</evidence>
<dbReference type="GO" id="GO:0010181">
    <property type="term" value="F:FMN binding"/>
    <property type="evidence" value="ECO:0007669"/>
    <property type="project" value="InterPro"/>
</dbReference>
<organism evidence="3 4">
    <name type="scientific">Paracoccus denitrificans</name>
    <dbReference type="NCBI Taxonomy" id="266"/>
    <lineage>
        <taxon>Bacteria</taxon>
        <taxon>Pseudomonadati</taxon>
        <taxon>Pseudomonadota</taxon>
        <taxon>Alphaproteobacteria</taxon>
        <taxon>Rhodobacterales</taxon>
        <taxon>Paracoccaceae</taxon>
        <taxon>Paracoccus</taxon>
    </lineage>
</organism>
<dbReference type="GO" id="GO:0006208">
    <property type="term" value="P:pyrimidine nucleobase catabolic process"/>
    <property type="evidence" value="ECO:0007669"/>
    <property type="project" value="TreeGrafter"/>
</dbReference>
<feature type="domain" description="Flavin reductase like" evidence="2">
    <location>
        <begin position="19"/>
        <end position="160"/>
    </location>
</feature>
<gene>
    <name evidence="3" type="ORF">DI616_02265</name>
</gene>
<dbReference type="InterPro" id="IPR050268">
    <property type="entry name" value="NADH-dep_flavin_reductase"/>
</dbReference>
<dbReference type="Pfam" id="PF01613">
    <property type="entry name" value="Flavin_Reduct"/>
    <property type="match status" value="1"/>
</dbReference>
<protein>
    <submittedName>
        <fullName evidence="3">Flavin reductase family protein</fullName>
    </submittedName>
</protein>
<proteinExistence type="predicted"/>